<name>A0A369J7M9_HYPMA</name>
<comment type="caution">
    <text evidence="2">The sequence shown here is derived from an EMBL/GenBank/DDBJ whole genome shotgun (WGS) entry which is preliminary data.</text>
</comment>
<accession>A0A369J7M9</accession>
<dbReference type="InterPro" id="IPR000210">
    <property type="entry name" value="BTB/POZ_dom"/>
</dbReference>
<dbReference type="InterPro" id="IPR011333">
    <property type="entry name" value="SKP1/BTB/POZ_sf"/>
</dbReference>
<feature type="domain" description="BTB" evidence="1">
    <location>
        <begin position="24"/>
        <end position="90"/>
    </location>
</feature>
<protein>
    <recommendedName>
        <fullName evidence="1">BTB domain-containing protein</fullName>
    </recommendedName>
</protein>
<dbReference type="EMBL" id="LUEZ02000124">
    <property type="protein sequence ID" value="RDB16607.1"/>
    <property type="molecule type" value="Genomic_DNA"/>
</dbReference>
<sequence>MTSTSSTPSISSGAIPRDEEYYMESVVFQVEGYLFSVPRYYFTSCSDIFASTFSLPPGESTLQEGSSDEHPFILESISRADFKGLLRVMYPLQTSQVGSDLALSKKDWVSALKLATMWNFRSIREHAITRLSNLDMDPIEKVTLAKEYKVPKWLLTGYHDIVKRTAPITPDEATRLGLGTTVYLFHIREEILGSEMAYYNGYKRREDQNFIELVRKVFKNELKEVEAADAAYKSLPLVYKS</sequence>
<dbReference type="OrthoDB" id="2593747at2759"/>
<dbReference type="SUPFAM" id="SSF54695">
    <property type="entry name" value="POZ domain"/>
    <property type="match status" value="1"/>
</dbReference>
<organism evidence="2 3">
    <name type="scientific">Hypsizygus marmoreus</name>
    <name type="common">White beech mushroom</name>
    <name type="synonym">Agaricus marmoreus</name>
    <dbReference type="NCBI Taxonomy" id="39966"/>
    <lineage>
        <taxon>Eukaryota</taxon>
        <taxon>Fungi</taxon>
        <taxon>Dikarya</taxon>
        <taxon>Basidiomycota</taxon>
        <taxon>Agaricomycotina</taxon>
        <taxon>Agaricomycetes</taxon>
        <taxon>Agaricomycetidae</taxon>
        <taxon>Agaricales</taxon>
        <taxon>Tricholomatineae</taxon>
        <taxon>Lyophyllaceae</taxon>
        <taxon>Hypsizygus</taxon>
    </lineage>
</organism>
<dbReference type="Pfam" id="PF00651">
    <property type="entry name" value="BTB"/>
    <property type="match status" value="1"/>
</dbReference>
<evidence type="ECO:0000313" key="2">
    <source>
        <dbReference type="EMBL" id="RDB16607.1"/>
    </source>
</evidence>
<dbReference type="Proteomes" id="UP000076154">
    <property type="component" value="Unassembled WGS sequence"/>
</dbReference>
<gene>
    <name evidence="2" type="ORF">Hypma_002794</name>
</gene>
<dbReference type="Gene3D" id="3.30.710.10">
    <property type="entry name" value="Potassium Channel Kv1.1, Chain A"/>
    <property type="match status" value="1"/>
</dbReference>
<dbReference type="STRING" id="39966.A0A369J7M9"/>
<evidence type="ECO:0000313" key="3">
    <source>
        <dbReference type="Proteomes" id="UP000076154"/>
    </source>
</evidence>
<reference evidence="2" key="1">
    <citation type="submission" date="2018-04" db="EMBL/GenBank/DDBJ databases">
        <title>Whole genome sequencing of Hypsizygus marmoreus.</title>
        <authorList>
            <person name="Choi I.-G."/>
            <person name="Min B."/>
            <person name="Kim J.-G."/>
            <person name="Kim S."/>
            <person name="Oh Y.-L."/>
            <person name="Kong W.-S."/>
            <person name="Park H."/>
            <person name="Jeong J."/>
            <person name="Song E.-S."/>
        </authorList>
    </citation>
    <scope>NUCLEOTIDE SEQUENCE [LARGE SCALE GENOMIC DNA]</scope>
    <source>
        <strain evidence="2">51987-8</strain>
    </source>
</reference>
<keyword evidence="3" id="KW-1185">Reference proteome</keyword>
<dbReference type="InParanoid" id="A0A369J7M9"/>
<dbReference type="AlphaFoldDB" id="A0A369J7M9"/>
<evidence type="ECO:0000259" key="1">
    <source>
        <dbReference type="PROSITE" id="PS50097"/>
    </source>
</evidence>
<proteinExistence type="predicted"/>
<dbReference type="PROSITE" id="PS50097">
    <property type="entry name" value="BTB"/>
    <property type="match status" value="1"/>
</dbReference>